<gene>
    <name evidence="1 3" type="ORF">BDZ99DRAFT_34731</name>
</gene>
<dbReference type="GeneID" id="54455338"/>
<dbReference type="EMBL" id="MU003701">
    <property type="protein sequence ID" value="KAF2809705.1"/>
    <property type="molecule type" value="Genomic_DNA"/>
</dbReference>
<reference evidence="3" key="3">
    <citation type="submission" date="2025-04" db="UniProtKB">
        <authorList>
            <consortium name="RefSeq"/>
        </authorList>
    </citation>
    <scope>IDENTIFICATION</scope>
    <source>
        <strain evidence="3">CBS 304.34</strain>
    </source>
</reference>
<accession>A0A6A6YP02</accession>
<dbReference type="RefSeq" id="XP_033576669.1">
    <property type="nucleotide sequence ID" value="XM_033714445.1"/>
</dbReference>
<reference evidence="3" key="2">
    <citation type="submission" date="2020-04" db="EMBL/GenBank/DDBJ databases">
        <authorList>
            <consortium name="NCBI Genome Project"/>
        </authorList>
    </citation>
    <scope>NUCLEOTIDE SEQUENCE</scope>
    <source>
        <strain evidence="3">CBS 304.34</strain>
    </source>
</reference>
<keyword evidence="2" id="KW-1185">Reference proteome</keyword>
<evidence type="ECO:0000313" key="3">
    <source>
        <dbReference type="RefSeq" id="XP_033576669.1"/>
    </source>
</evidence>
<organism evidence="1">
    <name type="scientific">Mytilinidion resinicola</name>
    <dbReference type="NCBI Taxonomy" id="574789"/>
    <lineage>
        <taxon>Eukaryota</taxon>
        <taxon>Fungi</taxon>
        <taxon>Dikarya</taxon>
        <taxon>Ascomycota</taxon>
        <taxon>Pezizomycotina</taxon>
        <taxon>Dothideomycetes</taxon>
        <taxon>Pleosporomycetidae</taxon>
        <taxon>Mytilinidiales</taxon>
        <taxon>Mytilinidiaceae</taxon>
        <taxon>Mytilinidion</taxon>
    </lineage>
</organism>
<reference evidence="1 3" key="1">
    <citation type="journal article" date="2020" name="Stud. Mycol.">
        <title>101 Dothideomycetes genomes: a test case for predicting lifestyles and emergence of pathogens.</title>
        <authorList>
            <person name="Haridas S."/>
            <person name="Albert R."/>
            <person name="Binder M."/>
            <person name="Bloem J."/>
            <person name="Labutti K."/>
            <person name="Salamov A."/>
            <person name="Andreopoulos B."/>
            <person name="Baker S."/>
            <person name="Barry K."/>
            <person name="Bills G."/>
            <person name="Bluhm B."/>
            <person name="Cannon C."/>
            <person name="Castanera R."/>
            <person name="Culley D."/>
            <person name="Daum C."/>
            <person name="Ezra D."/>
            <person name="Gonzalez J."/>
            <person name="Henrissat B."/>
            <person name="Kuo A."/>
            <person name="Liang C."/>
            <person name="Lipzen A."/>
            <person name="Lutzoni F."/>
            <person name="Magnuson J."/>
            <person name="Mondo S."/>
            <person name="Nolan M."/>
            <person name="Ohm R."/>
            <person name="Pangilinan J."/>
            <person name="Park H.-J."/>
            <person name="Ramirez L."/>
            <person name="Alfaro M."/>
            <person name="Sun H."/>
            <person name="Tritt A."/>
            <person name="Yoshinaga Y."/>
            <person name="Zwiers L.-H."/>
            <person name="Turgeon B."/>
            <person name="Goodwin S."/>
            <person name="Spatafora J."/>
            <person name="Crous P."/>
            <person name="Grigoriev I."/>
        </authorList>
    </citation>
    <scope>NUCLEOTIDE SEQUENCE</scope>
    <source>
        <strain evidence="1 3">CBS 304.34</strain>
    </source>
</reference>
<name>A0A6A6YP02_9PEZI</name>
<evidence type="ECO:0000313" key="2">
    <source>
        <dbReference type="Proteomes" id="UP000504636"/>
    </source>
</evidence>
<dbReference type="OrthoDB" id="3793118at2759"/>
<dbReference type="Proteomes" id="UP000504636">
    <property type="component" value="Unplaced"/>
</dbReference>
<dbReference type="AlphaFoldDB" id="A0A6A6YP02"/>
<proteinExistence type="predicted"/>
<protein>
    <submittedName>
        <fullName evidence="1 3">Uncharacterized protein</fullName>
    </submittedName>
</protein>
<evidence type="ECO:0000313" key="1">
    <source>
        <dbReference type="EMBL" id="KAF2809705.1"/>
    </source>
</evidence>
<sequence>MNTLLIRVQLSTLGEPRDGIIPISTPGSEHVLTVKKLYYVPEVPEYPDSDDNGVAYLVQTTGFDEKQYKMSFENVQFCHKLAWKGPSKNQLFNNVKCIRSNRLCTGVRYCEYLSPSIRDMTYTSLQPEDWEKIQNQRVQHGSSTLRKQANS</sequence>